<proteinExistence type="predicted"/>
<evidence type="ECO:0000313" key="1">
    <source>
        <dbReference type="EMBL" id="SNR45943.1"/>
    </source>
</evidence>
<dbReference type="PRINTS" id="PR00420">
    <property type="entry name" value="RNGMNOXGNASE"/>
</dbReference>
<organism evidence="1 2">
    <name type="scientific">Puniceibacterium sediminis</name>
    <dbReference type="NCBI Taxonomy" id="1608407"/>
    <lineage>
        <taxon>Bacteria</taxon>
        <taxon>Pseudomonadati</taxon>
        <taxon>Pseudomonadota</taxon>
        <taxon>Alphaproteobacteria</taxon>
        <taxon>Rhodobacterales</taxon>
        <taxon>Paracoccaceae</taxon>
        <taxon>Puniceibacterium</taxon>
    </lineage>
</organism>
<gene>
    <name evidence="1" type="ORF">SAMN06265370_1063</name>
</gene>
<dbReference type="Pfam" id="PF04820">
    <property type="entry name" value="Trp_halogenase"/>
    <property type="match status" value="1"/>
</dbReference>
<protein>
    <submittedName>
        <fullName evidence="1">Dehydrogenase (Flavoprotein)</fullName>
    </submittedName>
</protein>
<dbReference type="PANTHER" id="PTHR43747">
    <property type="entry name" value="FAD-BINDING PROTEIN"/>
    <property type="match status" value="1"/>
</dbReference>
<sequence length="359" mass="38868">MIHAVAVLGGGIAGAAAALRLAQGGLRPVWIAADRRDTFKPGEHLSAAAIPLLKTLGSDAMLRSEVHRHAHSTYSAWGSETLIQRNAISQIEGAPIVLDRGAFEDALSAQAIAAGAEKMERDVVDLRITDGHWRLDTGETCIEANFVFDATGRKAIVASKFSPRFQADKLSCQYAVFSSSDREEPRPVTLIEAEERGWWYMSVLADRRVVVNFYSDADLPGFDSTELDANARRTKVISAYLSDYGYGSSGHPTRITTNSSWIAPAIGAGWVAIGDASAAFDPLSSHGMTTALWSAIQAADAFVAQDRQKMQAYAENVASGVQDYLTARCHVYSCEKRWANSLFWARRHSNSAKGPEASA</sequence>
<dbReference type="EMBL" id="FZNN01000006">
    <property type="protein sequence ID" value="SNR45943.1"/>
    <property type="molecule type" value="Genomic_DNA"/>
</dbReference>
<reference evidence="1 2" key="1">
    <citation type="submission" date="2017-06" db="EMBL/GenBank/DDBJ databases">
        <authorList>
            <person name="Kim H.J."/>
            <person name="Triplett B.A."/>
        </authorList>
    </citation>
    <scope>NUCLEOTIDE SEQUENCE [LARGE SCALE GENOMIC DNA]</scope>
    <source>
        <strain evidence="1 2">DSM 29052</strain>
    </source>
</reference>
<dbReference type="GO" id="GO:0004497">
    <property type="term" value="F:monooxygenase activity"/>
    <property type="evidence" value="ECO:0007669"/>
    <property type="project" value="InterPro"/>
</dbReference>
<dbReference type="AlphaFoldDB" id="A0A238WHY3"/>
<keyword evidence="2" id="KW-1185">Reference proteome</keyword>
<dbReference type="Gene3D" id="3.50.50.60">
    <property type="entry name" value="FAD/NAD(P)-binding domain"/>
    <property type="match status" value="1"/>
</dbReference>
<dbReference type="InterPro" id="IPR006905">
    <property type="entry name" value="Flavin_halogenase"/>
</dbReference>
<dbReference type="Proteomes" id="UP000198417">
    <property type="component" value="Unassembled WGS sequence"/>
</dbReference>
<dbReference type="Gene3D" id="3.30.9.100">
    <property type="match status" value="1"/>
</dbReference>
<dbReference type="PANTHER" id="PTHR43747:SF1">
    <property type="entry name" value="SLR1998 PROTEIN"/>
    <property type="match status" value="1"/>
</dbReference>
<accession>A0A238WHY3</accession>
<dbReference type="OrthoDB" id="9799983at2"/>
<dbReference type="SUPFAM" id="SSF51905">
    <property type="entry name" value="FAD/NAD(P)-binding domain"/>
    <property type="match status" value="1"/>
</dbReference>
<name>A0A238WHY3_9RHOB</name>
<dbReference type="InterPro" id="IPR050816">
    <property type="entry name" value="Flavin-dep_Halogenase_NPB"/>
</dbReference>
<dbReference type="RefSeq" id="WP_089270035.1">
    <property type="nucleotide sequence ID" value="NZ_FZNN01000006.1"/>
</dbReference>
<dbReference type="NCBIfam" id="NF038174">
    <property type="entry name" value="maturase_GoxB"/>
    <property type="match status" value="1"/>
</dbReference>
<evidence type="ECO:0000313" key="2">
    <source>
        <dbReference type="Proteomes" id="UP000198417"/>
    </source>
</evidence>
<dbReference type="InterPro" id="IPR036188">
    <property type="entry name" value="FAD/NAD-bd_sf"/>
</dbReference>